<feature type="domain" description="DUF2357" evidence="1">
    <location>
        <begin position="66"/>
        <end position="260"/>
    </location>
</feature>
<protein>
    <submittedName>
        <fullName evidence="2">DUF2357 domain-containing protein</fullName>
    </submittedName>
</protein>
<dbReference type="Proteomes" id="UP001061999">
    <property type="component" value="Unassembled WGS sequence"/>
</dbReference>
<dbReference type="InterPro" id="IPR007505">
    <property type="entry name" value="PDDEXK_7"/>
</dbReference>
<accession>A0ABT3F6D4</accession>
<evidence type="ECO:0000313" key="3">
    <source>
        <dbReference type="Proteomes" id="UP001061999"/>
    </source>
</evidence>
<organism evidence="2 3">
    <name type="scientific">Pseudomonas agronomica</name>
    <dbReference type="NCBI Taxonomy" id="2979328"/>
    <lineage>
        <taxon>Bacteria</taxon>
        <taxon>Pseudomonadati</taxon>
        <taxon>Pseudomonadota</taxon>
        <taxon>Gammaproteobacteria</taxon>
        <taxon>Pseudomonadales</taxon>
        <taxon>Pseudomonadaceae</taxon>
        <taxon>Pseudomonas</taxon>
    </lineage>
</organism>
<keyword evidence="3" id="KW-1185">Reference proteome</keyword>
<gene>
    <name evidence="2" type="ORF">OC610_09555</name>
</gene>
<dbReference type="RefSeq" id="WP_264427583.1">
    <property type="nucleotide sequence ID" value="NZ_JAOSHO010000088.1"/>
</dbReference>
<dbReference type="Pfam" id="PF09823">
    <property type="entry name" value="DUF2357"/>
    <property type="match status" value="1"/>
</dbReference>
<dbReference type="InterPro" id="IPR018633">
    <property type="entry name" value="DUF2357"/>
</dbReference>
<comment type="caution">
    <text evidence="2">The sequence shown here is derived from an EMBL/GenBank/DDBJ whole genome shotgun (WGS) entry which is preliminary data.</text>
</comment>
<dbReference type="Pfam" id="PF04411">
    <property type="entry name" value="PDDEXK_7"/>
    <property type="match status" value="1"/>
</dbReference>
<proteinExistence type="predicted"/>
<sequence length="523" mass="59157">MAIIRCIDMHGGHFEVTPDDLSPGFSELGDYFFVAIPEHRFYIDDVPLAEVLHQGAAVWAWSPGFYAGEVVAELISQDKLIASYRLDVSPHATKLGRESFSQMIDEILSFDANLLFGTEHAQTKIGIDGSSTNPHLQYSRLRQYGAQLITACTRVTEKPLTRLRRERTQANANHVKRLDQQAIRKALRDPAALSFLHSSAAPSCAPDQVQFDISTVFNDLDHPANQTLACTLIEVMRRCRQVSLEFQAQLNKKDRESSTRSALAPRLVRRIEYLESLYGSLRRIQRMEPFRSLKNSSLSAAGLNAVSAHPVYARAYRFAWYTLRSGWMGDTNGESLWISPTWEIYERWCYVKIVEQMRQRYPQLEWVGEYPSQRVDCIRWIGKGTDFEVSVWLQVQCSSFGEMPYKGFSSISRQRFPDIVITLESPEASRFFIADAKYRVSRQGVLEGMESAHIYRDSLRWNGRRPDCVVLLVPKGGGVSGVESDDYRRTNGVGVVVMGCGDDAVVVANIWDELGSPLTATME</sequence>
<dbReference type="EMBL" id="JAOSHO010000088">
    <property type="protein sequence ID" value="MCW1244650.1"/>
    <property type="molecule type" value="Genomic_DNA"/>
</dbReference>
<name>A0ABT3F6D4_9PSED</name>
<evidence type="ECO:0000313" key="2">
    <source>
        <dbReference type="EMBL" id="MCW1244650.1"/>
    </source>
</evidence>
<reference evidence="2" key="1">
    <citation type="submission" date="2022-07" db="EMBL/GenBank/DDBJ databases">
        <title>Pseudomonas agronomica sp. nov.: a novel bacterium with biotechnological application in the synthesis of biofertilizers from valorized agricultural residues.</title>
        <authorList>
            <person name="Robas M."/>
            <person name="Fernandez V.M."/>
            <person name="Luna L."/>
            <person name="Provanza A."/>
            <person name="Jimenez P.A."/>
        </authorList>
    </citation>
    <scope>NUCLEOTIDE SEQUENCE</scope>
    <source>
        <strain evidence="2">SAICEU22T</strain>
    </source>
</reference>
<evidence type="ECO:0000259" key="1">
    <source>
        <dbReference type="Pfam" id="PF09823"/>
    </source>
</evidence>